<evidence type="ECO:0000313" key="4">
    <source>
        <dbReference type="EMBL" id="TAA28847.1"/>
    </source>
</evidence>
<dbReference type="SUPFAM" id="SSF47473">
    <property type="entry name" value="EF-hand"/>
    <property type="match status" value="1"/>
</dbReference>
<sequence>MKTPLRCVLSSGALALLAAGAQAQTRPDATPAQTVAPPPASAPNTLTAELPPQGFRTMTMQTPQGPVTVNWGQSSTLANAADYQATIEQLDKNGDGVITLDEVPENHALHSEFRLVDKNHDGKITAQELAQWH</sequence>
<gene>
    <name evidence="4" type="ORF">EA660_00645</name>
</gene>
<dbReference type="GO" id="GO:0005509">
    <property type="term" value="F:calcium ion binding"/>
    <property type="evidence" value="ECO:0007669"/>
    <property type="project" value="InterPro"/>
</dbReference>
<feature type="compositionally biased region" description="Polar residues" evidence="1">
    <location>
        <begin position="56"/>
        <end position="67"/>
    </location>
</feature>
<feature type="chain" id="PRO_5020850359" description="EF-hand domain-containing protein" evidence="2">
    <location>
        <begin position="24"/>
        <end position="133"/>
    </location>
</feature>
<dbReference type="Pfam" id="PF13202">
    <property type="entry name" value="EF-hand_5"/>
    <property type="match status" value="2"/>
</dbReference>
<dbReference type="InterPro" id="IPR018247">
    <property type="entry name" value="EF_Hand_1_Ca_BS"/>
</dbReference>
<dbReference type="OrthoDB" id="5966657at2"/>
<comment type="caution">
    <text evidence="4">The sequence shown here is derived from an EMBL/GenBank/DDBJ whole genome shotgun (WGS) entry which is preliminary data.</text>
</comment>
<evidence type="ECO:0000256" key="1">
    <source>
        <dbReference type="SAM" id="MobiDB-lite"/>
    </source>
</evidence>
<evidence type="ECO:0000259" key="3">
    <source>
        <dbReference type="PROSITE" id="PS50222"/>
    </source>
</evidence>
<evidence type="ECO:0000313" key="5">
    <source>
        <dbReference type="Proteomes" id="UP000292627"/>
    </source>
</evidence>
<feature type="signal peptide" evidence="2">
    <location>
        <begin position="1"/>
        <end position="23"/>
    </location>
</feature>
<proteinExistence type="predicted"/>
<dbReference type="AlphaFoldDB" id="A0A4Q8LH81"/>
<accession>A0A4Q8LH81</accession>
<dbReference type="EMBL" id="SHMC01000001">
    <property type="protein sequence ID" value="TAA28847.1"/>
    <property type="molecule type" value="Genomic_DNA"/>
</dbReference>
<reference evidence="4 5" key="1">
    <citation type="submission" date="2019-02" db="EMBL/GenBank/DDBJ databases">
        <title>WGS of Pseudoxanthomonas species novum from clinical isolates.</title>
        <authorList>
            <person name="Bernier A.-M."/>
            <person name="Bernard K."/>
            <person name="Vachon A."/>
        </authorList>
    </citation>
    <scope>NUCLEOTIDE SEQUENCE [LARGE SCALE GENOMIC DNA]</scope>
    <source>
        <strain evidence="4 5">NML171200</strain>
    </source>
</reference>
<protein>
    <recommendedName>
        <fullName evidence="3">EF-hand domain-containing protein</fullName>
    </recommendedName>
</protein>
<keyword evidence="2" id="KW-0732">Signal</keyword>
<organism evidence="4 5">
    <name type="scientific">Pseudoxanthomonas winnipegensis</name>
    <dbReference type="NCBI Taxonomy" id="2480810"/>
    <lineage>
        <taxon>Bacteria</taxon>
        <taxon>Pseudomonadati</taxon>
        <taxon>Pseudomonadota</taxon>
        <taxon>Gammaproteobacteria</taxon>
        <taxon>Lysobacterales</taxon>
        <taxon>Lysobacteraceae</taxon>
        <taxon>Pseudoxanthomonas</taxon>
    </lineage>
</organism>
<dbReference type="InterPro" id="IPR002048">
    <property type="entry name" value="EF_hand_dom"/>
</dbReference>
<name>A0A4Q8LH81_9GAMM</name>
<feature type="compositionally biased region" description="Low complexity" evidence="1">
    <location>
        <begin position="25"/>
        <end position="35"/>
    </location>
</feature>
<feature type="domain" description="EF-hand" evidence="3">
    <location>
        <begin position="104"/>
        <end position="133"/>
    </location>
</feature>
<dbReference type="RefSeq" id="WP_130550326.1">
    <property type="nucleotide sequence ID" value="NZ_SHMC01000001.1"/>
</dbReference>
<dbReference type="PROSITE" id="PS00018">
    <property type="entry name" value="EF_HAND_1"/>
    <property type="match status" value="1"/>
</dbReference>
<dbReference type="PROSITE" id="PS50222">
    <property type="entry name" value="EF_HAND_2"/>
    <property type="match status" value="1"/>
</dbReference>
<feature type="region of interest" description="Disordered" evidence="1">
    <location>
        <begin position="25"/>
        <end position="67"/>
    </location>
</feature>
<evidence type="ECO:0000256" key="2">
    <source>
        <dbReference type="SAM" id="SignalP"/>
    </source>
</evidence>
<dbReference type="InterPro" id="IPR011992">
    <property type="entry name" value="EF-hand-dom_pair"/>
</dbReference>
<dbReference type="Gene3D" id="1.10.238.10">
    <property type="entry name" value="EF-hand"/>
    <property type="match status" value="1"/>
</dbReference>
<dbReference type="Proteomes" id="UP000292627">
    <property type="component" value="Unassembled WGS sequence"/>
</dbReference>